<keyword evidence="2" id="KW-1185">Reference proteome</keyword>
<accession>A0A4Z2GSP9</accession>
<dbReference type="AlphaFoldDB" id="A0A4Z2GSP9"/>
<gene>
    <name evidence="1" type="ORF">EYF80_033380</name>
</gene>
<evidence type="ECO:0000313" key="1">
    <source>
        <dbReference type="EMBL" id="TNN56419.1"/>
    </source>
</evidence>
<evidence type="ECO:0000313" key="2">
    <source>
        <dbReference type="Proteomes" id="UP000314294"/>
    </source>
</evidence>
<dbReference type="EMBL" id="SRLO01000429">
    <property type="protein sequence ID" value="TNN56419.1"/>
    <property type="molecule type" value="Genomic_DNA"/>
</dbReference>
<proteinExistence type="predicted"/>
<name>A0A4Z2GSP9_9TELE</name>
<protein>
    <submittedName>
        <fullName evidence="1">Uncharacterized protein</fullName>
    </submittedName>
</protein>
<comment type="caution">
    <text evidence="1">The sequence shown here is derived from an EMBL/GenBank/DDBJ whole genome shotgun (WGS) entry which is preliminary data.</text>
</comment>
<organism evidence="1 2">
    <name type="scientific">Liparis tanakae</name>
    <name type="common">Tanaka's snailfish</name>
    <dbReference type="NCBI Taxonomy" id="230148"/>
    <lineage>
        <taxon>Eukaryota</taxon>
        <taxon>Metazoa</taxon>
        <taxon>Chordata</taxon>
        <taxon>Craniata</taxon>
        <taxon>Vertebrata</taxon>
        <taxon>Euteleostomi</taxon>
        <taxon>Actinopterygii</taxon>
        <taxon>Neopterygii</taxon>
        <taxon>Teleostei</taxon>
        <taxon>Neoteleostei</taxon>
        <taxon>Acanthomorphata</taxon>
        <taxon>Eupercaria</taxon>
        <taxon>Perciformes</taxon>
        <taxon>Cottioidei</taxon>
        <taxon>Cottales</taxon>
        <taxon>Liparidae</taxon>
        <taxon>Liparis</taxon>
    </lineage>
</organism>
<reference evidence="1 2" key="1">
    <citation type="submission" date="2019-03" db="EMBL/GenBank/DDBJ databases">
        <title>First draft genome of Liparis tanakae, snailfish: a comprehensive survey of snailfish specific genes.</title>
        <authorList>
            <person name="Kim W."/>
            <person name="Song I."/>
            <person name="Jeong J.-H."/>
            <person name="Kim D."/>
            <person name="Kim S."/>
            <person name="Ryu S."/>
            <person name="Song J.Y."/>
            <person name="Lee S.K."/>
        </authorList>
    </citation>
    <scope>NUCLEOTIDE SEQUENCE [LARGE SCALE GENOMIC DNA]</scope>
    <source>
        <tissue evidence="1">Muscle</tissue>
    </source>
</reference>
<dbReference type="Proteomes" id="UP000314294">
    <property type="component" value="Unassembled WGS sequence"/>
</dbReference>
<sequence length="70" mass="7831">MLTSARAFCELTVPNGALDPHADAMSITPLRNVSMRSIERPVERRGKVITEFTENETETTHAGPELKLHR</sequence>